<evidence type="ECO:0000256" key="8">
    <source>
        <dbReference type="SAM" id="Phobius"/>
    </source>
</evidence>
<evidence type="ECO:0000256" key="5">
    <source>
        <dbReference type="ARBA" id="ARBA00022692"/>
    </source>
</evidence>
<accession>A0A6P1BMT2</accession>
<dbReference type="PANTHER" id="PTHR34979:SF1">
    <property type="entry name" value="INNER MEMBRANE PROTEIN YGAZ"/>
    <property type="match status" value="1"/>
</dbReference>
<keyword evidence="4" id="KW-1003">Cell membrane</keyword>
<keyword evidence="6 8" id="KW-1133">Transmembrane helix</keyword>
<protein>
    <recommendedName>
        <fullName evidence="11">AzlC family ABC transporter permease</fullName>
    </recommendedName>
</protein>
<evidence type="ECO:0000256" key="4">
    <source>
        <dbReference type="ARBA" id="ARBA00022475"/>
    </source>
</evidence>
<evidence type="ECO:0000256" key="1">
    <source>
        <dbReference type="ARBA" id="ARBA00004651"/>
    </source>
</evidence>
<dbReference type="Proteomes" id="UP000468531">
    <property type="component" value="Unassembled WGS sequence"/>
</dbReference>
<dbReference type="GO" id="GO:1903785">
    <property type="term" value="P:L-valine transmembrane transport"/>
    <property type="evidence" value="ECO:0007669"/>
    <property type="project" value="TreeGrafter"/>
</dbReference>
<dbReference type="InterPro" id="IPR011606">
    <property type="entry name" value="Brnchd-chn_aa_trnsp_permease"/>
</dbReference>
<evidence type="ECO:0000256" key="3">
    <source>
        <dbReference type="ARBA" id="ARBA00022448"/>
    </source>
</evidence>
<keyword evidence="10" id="KW-1185">Reference proteome</keyword>
<dbReference type="GO" id="GO:0005886">
    <property type="term" value="C:plasma membrane"/>
    <property type="evidence" value="ECO:0007669"/>
    <property type="project" value="UniProtKB-SubCell"/>
</dbReference>
<gene>
    <name evidence="9" type="ORF">FNJ47_29580</name>
</gene>
<evidence type="ECO:0000256" key="2">
    <source>
        <dbReference type="ARBA" id="ARBA00010735"/>
    </source>
</evidence>
<evidence type="ECO:0000313" key="9">
    <source>
        <dbReference type="EMBL" id="NEU99857.1"/>
    </source>
</evidence>
<reference evidence="9 10" key="1">
    <citation type="journal article" date="2020" name="Arch. Microbiol.">
        <title>Bradyrhizobium uaiense sp. nov., a new highly efficient cowpea symbiont.</title>
        <authorList>
            <person name="Cabral Michel D."/>
            <person name="Azarias Guimaraes A."/>
            <person name="Martins da Costa E."/>
            <person name="Soares de Carvalho T."/>
            <person name="Balsanelli E."/>
            <person name="Willems A."/>
            <person name="Maltempi de Souza E."/>
            <person name="de Souza Moreira F.M."/>
        </authorList>
    </citation>
    <scope>NUCLEOTIDE SEQUENCE [LARGE SCALE GENOMIC DNA]</scope>
    <source>
        <strain evidence="9 10">UFLA 03-164</strain>
    </source>
</reference>
<keyword evidence="7 8" id="KW-0472">Membrane</keyword>
<dbReference type="EMBL" id="VKHP01000149">
    <property type="protein sequence ID" value="NEU99857.1"/>
    <property type="molecule type" value="Genomic_DNA"/>
</dbReference>
<evidence type="ECO:0000256" key="7">
    <source>
        <dbReference type="ARBA" id="ARBA00023136"/>
    </source>
</evidence>
<name>A0A6P1BMT2_9BRAD</name>
<organism evidence="9 10">
    <name type="scientific">Bradyrhizobium uaiense</name>
    <dbReference type="NCBI Taxonomy" id="2594946"/>
    <lineage>
        <taxon>Bacteria</taxon>
        <taxon>Pseudomonadati</taxon>
        <taxon>Pseudomonadota</taxon>
        <taxon>Alphaproteobacteria</taxon>
        <taxon>Hyphomicrobiales</taxon>
        <taxon>Nitrobacteraceae</taxon>
        <taxon>Bradyrhizobium</taxon>
    </lineage>
</organism>
<comment type="similarity">
    <text evidence="2">Belongs to the AzlC family.</text>
</comment>
<evidence type="ECO:0000313" key="10">
    <source>
        <dbReference type="Proteomes" id="UP000468531"/>
    </source>
</evidence>
<dbReference type="PANTHER" id="PTHR34979">
    <property type="entry name" value="INNER MEMBRANE PROTEIN YGAZ"/>
    <property type="match status" value="1"/>
</dbReference>
<feature type="transmembrane region" description="Helical" evidence="8">
    <location>
        <begin position="25"/>
        <end position="45"/>
    </location>
</feature>
<dbReference type="Pfam" id="PF03591">
    <property type="entry name" value="AzlC"/>
    <property type="match status" value="1"/>
</dbReference>
<keyword evidence="3" id="KW-0813">Transport</keyword>
<dbReference type="AlphaFoldDB" id="A0A6P1BMT2"/>
<feature type="transmembrane region" description="Helical" evidence="8">
    <location>
        <begin position="57"/>
        <end position="77"/>
    </location>
</feature>
<feature type="transmembrane region" description="Helical" evidence="8">
    <location>
        <begin position="83"/>
        <end position="99"/>
    </location>
</feature>
<feature type="transmembrane region" description="Helical" evidence="8">
    <location>
        <begin position="142"/>
        <end position="164"/>
    </location>
</feature>
<comment type="subcellular location">
    <subcellularLocation>
        <location evidence="1">Cell membrane</location>
        <topology evidence="1">Multi-pass membrane protein</topology>
    </subcellularLocation>
</comment>
<evidence type="ECO:0000256" key="6">
    <source>
        <dbReference type="ARBA" id="ARBA00022989"/>
    </source>
</evidence>
<feature type="transmembrane region" description="Helical" evidence="8">
    <location>
        <begin position="176"/>
        <end position="194"/>
    </location>
</feature>
<sequence>MVMTITSAQSSRPVPTMTTAGFRRGMVAALPFLLSNGAAGLVMGLTYKGLGLGAAHAILFSLLVYSATAQAITLSMWASPLPIVAMVVACIATNSRYLLMGAHLRQLFGGLAPRKMLPTLFLLADASWLMTSSDADRNGPDAGYLLGSSIPMAVGWVGGTALAYAAPLAANGPLRLAAALLPTMFIATLLPSQWKNVRSPWPWLTSAVAALLVARFGDPRWSMLIGGGCGTLVSMMERSDA</sequence>
<proteinExistence type="inferred from homology"/>
<keyword evidence="5 8" id="KW-0812">Transmembrane</keyword>
<evidence type="ECO:0008006" key="11">
    <source>
        <dbReference type="Google" id="ProtNLM"/>
    </source>
</evidence>
<comment type="caution">
    <text evidence="9">The sequence shown here is derived from an EMBL/GenBank/DDBJ whole genome shotgun (WGS) entry which is preliminary data.</text>
</comment>